<dbReference type="OrthoDB" id="5531344at2759"/>
<evidence type="ECO:0000313" key="2">
    <source>
        <dbReference type="Proteomes" id="UP000085678"/>
    </source>
</evidence>
<feature type="region of interest" description="Disordered" evidence="1">
    <location>
        <begin position="98"/>
        <end position="124"/>
    </location>
</feature>
<dbReference type="FunCoup" id="A0A1S3HK97">
    <property type="interactions" value="711"/>
</dbReference>
<evidence type="ECO:0000256" key="1">
    <source>
        <dbReference type="SAM" id="MobiDB-lite"/>
    </source>
</evidence>
<evidence type="ECO:0000313" key="3">
    <source>
        <dbReference type="RefSeq" id="XP_013386538.1"/>
    </source>
</evidence>
<protein>
    <submittedName>
        <fullName evidence="3">MAP3K12-binding inhibitory protein 1</fullName>
    </submittedName>
</protein>
<dbReference type="GeneID" id="106156019"/>
<reference evidence="3" key="1">
    <citation type="submission" date="2025-08" db="UniProtKB">
        <authorList>
            <consortium name="RefSeq"/>
        </authorList>
    </citation>
    <scope>IDENTIFICATION</scope>
    <source>
        <tissue evidence="3">Gonads</tissue>
    </source>
</reference>
<dbReference type="KEGG" id="lak:106156019"/>
<accession>A0A1S3HK97</accession>
<dbReference type="InParanoid" id="A0A1S3HK97"/>
<proteinExistence type="predicted"/>
<name>A0A1S3HK97_LINAN</name>
<gene>
    <name evidence="3" type="primary">LOC106156019</name>
</gene>
<dbReference type="AlphaFoldDB" id="A0A1S3HK97"/>
<sequence>MFSKVLHSIRQFIEQQHQPLSVITDATSCDHLDQSVDSEALANGLSELIKSLQEALEILQQKTNNGNVVKHDSSDESQHTCDVPSDCQAIATTVTTTSTKESAISDNPVANDKQRKRKIPSEDTNIVQLKADKTEIDRRISAFIQRKRLEVDENNRREFCHVLNAEQENSNNCARTDAVFIPNSSGKSHVKVSRVVNAYGPQTILKQEVREGGPFSSSLTPSGTVPVKSEFKAEDGLNERLMNMEAHLQMFTEGKRQTDVFQRLKKLEERILYLESISPEYFQKNIQQPKRRKENEPRTKMYGEWQNLSIPDIDRRIKELSEKLQSKVNSQV</sequence>
<dbReference type="PANTHER" id="PTHR23404">
    <property type="entry name" value="MOLYBDOPTERIN SYNTHASE RELATED"/>
    <property type="match status" value="1"/>
</dbReference>
<keyword evidence="2" id="KW-1185">Reference proteome</keyword>
<dbReference type="RefSeq" id="XP_013386538.1">
    <property type="nucleotide sequence ID" value="XM_013531084.1"/>
</dbReference>
<dbReference type="Proteomes" id="UP000085678">
    <property type="component" value="Unplaced"/>
</dbReference>
<organism evidence="2 3">
    <name type="scientific">Lingula anatina</name>
    <name type="common">Brachiopod</name>
    <name type="synonym">Lingula unguis</name>
    <dbReference type="NCBI Taxonomy" id="7574"/>
    <lineage>
        <taxon>Eukaryota</taxon>
        <taxon>Metazoa</taxon>
        <taxon>Spiralia</taxon>
        <taxon>Lophotrochozoa</taxon>
        <taxon>Brachiopoda</taxon>
        <taxon>Linguliformea</taxon>
        <taxon>Lingulata</taxon>
        <taxon>Lingulida</taxon>
        <taxon>Linguloidea</taxon>
        <taxon>Lingulidae</taxon>
        <taxon>Lingula</taxon>
    </lineage>
</organism>
<dbReference type="STRING" id="7574.A0A1S3HK97"/>